<keyword evidence="2" id="KW-0472">Membrane</keyword>
<protein>
    <recommendedName>
        <fullName evidence="5">Transmembrane protein</fullName>
    </recommendedName>
</protein>
<evidence type="ECO:0000313" key="4">
    <source>
        <dbReference type="Proteomes" id="UP001302367"/>
    </source>
</evidence>
<feature type="compositionally biased region" description="Basic and acidic residues" evidence="1">
    <location>
        <begin position="132"/>
        <end position="162"/>
    </location>
</feature>
<accession>A0ABZ0NXW3</accession>
<evidence type="ECO:0000313" key="3">
    <source>
        <dbReference type="EMBL" id="WPB04361.1"/>
    </source>
</evidence>
<keyword evidence="4" id="KW-1185">Reference proteome</keyword>
<dbReference type="EMBL" id="CP134188">
    <property type="protein sequence ID" value="WPB04361.1"/>
    <property type="molecule type" value="Genomic_DNA"/>
</dbReference>
<evidence type="ECO:0008006" key="5">
    <source>
        <dbReference type="Google" id="ProtNLM"/>
    </source>
</evidence>
<evidence type="ECO:0000256" key="1">
    <source>
        <dbReference type="SAM" id="MobiDB-lite"/>
    </source>
</evidence>
<feature type="transmembrane region" description="Helical" evidence="2">
    <location>
        <begin position="63"/>
        <end position="81"/>
    </location>
</feature>
<feature type="region of interest" description="Disordered" evidence="1">
    <location>
        <begin position="132"/>
        <end position="195"/>
    </location>
</feature>
<name>A0ABZ0NXW3_CERBT</name>
<dbReference type="GeneID" id="90644524"/>
<feature type="compositionally biased region" description="Basic and acidic residues" evidence="1">
    <location>
        <begin position="169"/>
        <end position="182"/>
    </location>
</feature>
<dbReference type="RefSeq" id="XP_065459204.1">
    <property type="nucleotide sequence ID" value="XM_065603132.1"/>
</dbReference>
<gene>
    <name evidence="3" type="ORF">RHO25_009007</name>
</gene>
<keyword evidence="2" id="KW-1133">Transmembrane helix</keyword>
<sequence length="195" mass="21303">MSAPPDLESPFPAKALPSACSKEVGWALTGVQIFSVLLALATMTEVLKILWDPDKNARQKKRYRCALMVGSILGALSFVVLNCINLRCHISAEMAPVQVSSFVLGLVHQSASVSFAAVAWRKACQPEKPEVDGIPLRRLEQSGAESRTENALEDTRREDRGSLRRRPGRSADETPSHEEERQVTVAEGVNRGAPL</sequence>
<evidence type="ECO:0000256" key="2">
    <source>
        <dbReference type="SAM" id="Phobius"/>
    </source>
</evidence>
<dbReference type="Proteomes" id="UP001302367">
    <property type="component" value="Chromosome 5"/>
</dbReference>
<feature type="transmembrane region" description="Helical" evidence="2">
    <location>
        <begin position="31"/>
        <end position="51"/>
    </location>
</feature>
<keyword evidence="2" id="KW-0812">Transmembrane</keyword>
<reference evidence="3 4" key="1">
    <citation type="submission" date="2023-09" db="EMBL/GenBank/DDBJ databases">
        <title>Complete-Gapless Cercospora beticola genome.</title>
        <authorList>
            <person name="Wyatt N.A."/>
            <person name="Spanner R.E."/>
            <person name="Bolton M.D."/>
        </authorList>
    </citation>
    <scope>NUCLEOTIDE SEQUENCE [LARGE SCALE GENOMIC DNA]</scope>
    <source>
        <strain evidence="3">Cb09-40</strain>
    </source>
</reference>
<organism evidence="3 4">
    <name type="scientific">Cercospora beticola</name>
    <name type="common">Sugarbeet leaf spot fungus</name>
    <dbReference type="NCBI Taxonomy" id="122368"/>
    <lineage>
        <taxon>Eukaryota</taxon>
        <taxon>Fungi</taxon>
        <taxon>Dikarya</taxon>
        <taxon>Ascomycota</taxon>
        <taxon>Pezizomycotina</taxon>
        <taxon>Dothideomycetes</taxon>
        <taxon>Dothideomycetidae</taxon>
        <taxon>Mycosphaerellales</taxon>
        <taxon>Mycosphaerellaceae</taxon>
        <taxon>Cercospora</taxon>
    </lineage>
</organism>
<proteinExistence type="predicted"/>